<evidence type="ECO:0000313" key="3">
    <source>
        <dbReference type="EMBL" id="PSI00187.1"/>
    </source>
</evidence>
<dbReference type="Pfam" id="PF00211">
    <property type="entry name" value="Guanylate_cyc"/>
    <property type="match status" value="1"/>
</dbReference>
<sequence length="253" mass="27925">MTTLALITAAGWLRRGAAGQLQRRQIERLLGQTTSPEVAAELWKQRESLLEEGRFPGRELAVTILFADIVGFSQVAEGFQPAETLQWVNVGMEKFVQVIHNNGGMVNKFTGDGFLAVFGVPLAQNPTLTANQALDSAAALQRTLLELNQQLLAENRPAMKLRVGLHSGEVITGSMGSSDRMEYAVIGDVVNVSSRLESLNKERQVNLCRVLLSKETLNLLTNPEQWQFNCWGSFPLKGREQSVEVYELTGINN</sequence>
<keyword evidence="4" id="KW-1185">Reference proteome</keyword>
<dbReference type="SUPFAM" id="SSF55073">
    <property type="entry name" value="Nucleotide cyclase"/>
    <property type="match status" value="1"/>
</dbReference>
<comment type="similarity">
    <text evidence="1">Belongs to the adenylyl cyclase class-3 family.</text>
</comment>
<dbReference type="InterPro" id="IPR001054">
    <property type="entry name" value="A/G_cyclase"/>
</dbReference>
<gene>
    <name evidence="3" type="ORF">C7K08_14510</name>
</gene>
<proteinExistence type="inferred from homology"/>
<organism evidence="3 4">
    <name type="scientific">Synechococcus lacustris str. Tous</name>
    <dbReference type="NCBI Taxonomy" id="1910958"/>
    <lineage>
        <taxon>Bacteria</taxon>
        <taxon>Bacillati</taxon>
        <taxon>Cyanobacteriota</taxon>
        <taxon>Cyanophyceae</taxon>
        <taxon>Synechococcales</taxon>
        <taxon>Synechococcaceae</taxon>
        <taxon>Synechococcus</taxon>
    </lineage>
</organism>
<dbReference type="Gene3D" id="3.30.70.1230">
    <property type="entry name" value="Nucleotide cyclase"/>
    <property type="match status" value="1"/>
</dbReference>
<dbReference type="GO" id="GO:0004016">
    <property type="term" value="F:adenylate cyclase activity"/>
    <property type="evidence" value="ECO:0007669"/>
    <property type="project" value="UniProtKB-ARBA"/>
</dbReference>
<feature type="domain" description="Guanylate cyclase" evidence="2">
    <location>
        <begin position="63"/>
        <end position="197"/>
    </location>
</feature>
<dbReference type="InterPro" id="IPR029787">
    <property type="entry name" value="Nucleotide_cyclase"/>
</dbReference>
<dbReference type="PANTHER" id="PTHR43081:SF1">
    <property type="entry name" value="ADENYLATE CYCLASE, TERMINAL-DIFFERENTIATION SPECIFIC"/>
    <property type="match status" value="1"/>
</dbReference>
<dbReference type="CDD" id="cd07302">
    <property type="entry name" value="CHD"/>
    <property type="match status" value="1"/>
</dbReference>
<reference evidence="4" key="1">
    <citation type="submission" date="2018-03" db="EMBL/GenBank/DDBJ databases">
        <title>Ecological and genomic features of two cosmopolitan and abundant freshwater picocyanobacteria.</title>
        <authorList>
            <person name="Cabello-Yeves P.J."/>
            <person name="Picazo A."/>
            <person name="Camacho A."/>
            <person name="Callieri C."/>
            <person name="Rosselli R."/>
            <person name="Roda-Garcia J."/>
            <person name="Coutinho F.H."/>
            <person name="Rodriguez-Valera F."/>
        </authorList>
    </citation>
    <scope>NUCLEOTIDE SEQUENCE [LARGE SCALE GENOMIC DNA]</scope>
    <source>
        <strain evidence="4">Tous</strain>
    </source>
</reference>
<dbReference type="PANTHER" id="PTHR43081">
    <property type="entry name" value="ADENYLATE CYCLASE, TERMINAL-DIFFERENTIATION SPECIFIC-RELATED"/>
    <property type="match status" value="1"/>
</dbReference>
<dbReference type="EMBL" id="PXVC01000228">
    <property type="protein sequence ID" value="PSI00187.1"/>
    <property type="molecule type" value="Genomic_DNA"/>
</dbReference>
<dbReference type="PROSITE" id="PS50125">
    <property type="entry name" value="GUANYLATE_CYCLASE_2"/>
    <property type="match status" value="1"/>
</dbReference>
<evidence type="ECO:0000313" key="4">
    <source>
        <dbReference type="Proteomes" id="UP000240206"/>
    </source>
</evidence>
<evidence type="ECO:0000259" key="2">
    <source>
        <dbReference type="PROSITE" id="PS50125"/>
    </source>
</evidence>
<dbReference type="SMART" id="SM00044">
    <property type="entry name" value="CYCc"/>
    <property type="match status" value="1"/>
</dbReference>
<dbReference type="GO" id="GO:0035556">
    <property type="term" value="P:intracellular signal transduction"/>
    <property type="evidence" value="ECO:0007669"/>
    <property type="project" value="InterPro"/>
</dbReference>
<name>A0A2P7EAE0_9SYNE</name>
<evidence type="ECO:0000256" key="1">
    <source>
        <dbReference type="ARBA" id="ARBA00005381"/>
    </source>
</evidence>
<accession>A0A2P7EAE0</accession>
<dbReference type="InterPro" id="IPR050697">
    <property type="entry name" value="Adenylyl/Guanylyl_Cyclase_3/4"/>
</dbReference>
<protein>
    <recommendedName>
        <fullName evidence="2">Guanylate cyclase domain-containing protein</fullName>
    </recommendedName>
</protein>
<comment type="caution">
    <text evidence="3">The sequence shown here is derived from an EMBL/GenBank/DDBJ whole genome shotgun (WGS) entry which is preliminary data.</text>
</comment>
<dbReference type="GO" id="GO:0006171">
    <property type="term" value="P:cAMP biosynthetic process"/>
    <property type="evidence" value="ECO:0007669"/>
    <property type="project" value="TreeGrafter"/>
</dbReference>
<dbReference type="Proteomes" id="UP000240206">
    <property type="component" value="Unassembled WGS sequence"/>
</dbReference>
<dbReference type="AlphaFoldDB" id="A0A2P7EAE0"/>